<dbReference type="RefSeq" id="WP_163738188.1">
    <property type="nucleotide sequence ID" value="NZ_JAAGOA010000008.1"/>
</dbReference>
<gene>
    <name evidence="1" type="ORF">G1H10_13240</name>
</gene>
<organism evidence="1 2">
    <name type="scientific">Phytoactinopolyspora halotolerans</name>
    <dbReference type="NCBI Taxonomy" id="1981512"/>
    <lineage>
        <taxon>Bacteria</taxon>
        <taxon>Bacillati</taxon>
        <taxon>Actinomycetota</taxon>
        <taxon>Actinomycetes</taxon>
        <taxon>Jiangellales</taxon>
        <taxon>Jiangellaceae</taxon>
        <taxon>Phytoactinopolyspora</taxon>
    </lineage>
</organism>
<reference evidence="1 2" key="1">
    <citation type="submission" date="2020-02" db="EMBL/GenBank/DDBJ databases">
        <authorList>
            <person name="Li X.-J."/>
            <person name="Han X.-M."/>
        </authorList>
    </citation>
    <scope>NUCLEOTIDE SEQUENCE [LARGE SCALE GENOMIC DNA]</scope>
    <source>
        <strain evidence="1 2">CCTCC AB 2017055</strain>
    </source>
</reference>
<proteinExistence type="predicted"/>
<dbReference type="Proteomes" id="UP000475214">
    <property type="component" value="Unassembled WGS sequence"/>
</dbReference>
<dbReference type="AlphaFoldDB" id="A0A6L9S806"/>
<keyword evidence="2" id="KW-1185">Reference proteome</keyword>
<protein>
    <recommendedName>
        <fullName evidence="3">DNA-binding protein</fullName>
    </recommendedName>
</protein>
<sequence length="196" mass="21240">MRVYVLTVDQRRSRTSRDLVEDALLSVHDHVSEPVLHFERTAGDEFQGVLSDAADVIRVSLALMRQGTWSVGIGIGDADEPIPDSTRAARGSAFVYAREALETAKRRTPTIAAISQDDRARDADALLTLLAALIAKRTAAGWEAIDLLDAGHTIADAADRLGITRQAVGQRLAVALWQQERDVHPLAARLLEEAAG</sequence>
<evidence type="ECO:0008006" key="3">
    <source>
        <dbReference type="Google" id="ProtNLM"/>
    </source>
</evidence>
<evidence type="ECO:0000313" key="2">
    <source>
        <dbReference type="Proteomes" id="UP000475214"/>
    </source>
</evidence>
<name>A0A6L9S806_9ACTN</name>
<comment type="caution">
    <text evidence="1">The sequence shown here is derived from an EMBL/GenBank/DDBJ whole genome shotgun (WGS) entry which is preliminary data.</text>
</comment>
<accession>A0A6L9S806</accession>
<dbReference type="EMBL" id="JAAGOA010000008">
    <property type="protein sequence ID" value="NEE01133.1"/>
    <property type="molecule type" value="Genomic_DNA"/>
</dbReference>
<evidence type="ECO:0000313" key="1">
    <source>
        <dbReference type="EMBL" id="NEE01133.1"/>
    </source>
</evidence>